<gene>
    <name evidence="1" type="ORF">EUX55_02860</name>
</gene>
<organism evidence="1 2">
    <name type="scientific">Haemophilus haemolyticus</name>
    <dbReference type="NCBI Taxonomy" id="726"/>
    <lineage>
        <taxon>Bacteria</taxon>
        <taxon>Pseudomonadati</taxon>
        <taxon>Pseudomonadota</taxon>
        <taxon>Gammaproteobacteria</taxon>
        <taxon>Pasteurellales</taxon>
        <taxon>Pasteurellaceae</taxon>
        <taxon>Haemophilus</taxon>
    </lineage>
</organism>
<evidence type="ECO:0000313" key="1">
    <source>
        <dbReference type="EMBL" id="TPH00769.1"/>
    </source>
</evidence>
<sequence length="132" mass="15271">MALMPYCFDDETESAAEKWCRVNQVNVPEIRSFDDALHSLSKSQFRVEREFDGLQQGFREMLLELADLDFSDLRAGHLTGTKLHHYTEQGQRKIARALRKVRLLSGMFSQGVTEREFTQIDTQEDKNGNTNE</sequence>
<comment type="caution">
    <text evidence="1">The sequence shown here is derived from an EMBL/GenBank/DDBJ whole genome shotgun (WGS) entry which is preliminary data.</text>
</comment>
<protein>
    <submittedName>
        <fullName evidence="1">Uncharacterized protein</fullName>
    </submittedName>
</protein>
<evidence type="ECO:0000313" key="2">
    <source>
        <dbReference type="Proteomes" id="UP000317926"/>
    </source>
</evidence>
<name>A0A502JTD8_HAEHA</name>
<dbReference type="EMBL" id="SDPK01000011">
    <property type="protein sequence ID" value="TPH00769.1"/>
    <property type="molecule type" value="Genomic_DNA"/>
</dbReference>
<dbReference type="Proteomes" id="UP000317926">
    <property type="component" value="Unassembled WGS sequence"/>
</dbReference>
<reference evidence="1 2" key="1">
    <citation type="submission" date="2019-01" db="EMBL/GenBank/DDBJ databases">
        <title>Comparative genomic analysis identifies haemin-independent Haemophilus haemolyticus: a formal re-classification of Haemophilus intermedius.</title>
        <authorList>
            <person name="Harris T.M."/>
            <person name="Price E.P."/>
            <person name="Sarovich D.S."/>
            <person name="Norskov-Lauritsen N."/>
            <person name="Beissbarth J."/>
            <person name="Chang A.B."/>
            <person name="Smith-Vaughan H.C."/>
        </authorList>
    </citation>
    <scope>NUCLEOTIDE SEQUENCE [LARGE SCALE GENOMIC DNA]</scope>
    <source>
        <strain evidence="1 2">PN24</strain>
    </source>
</reference>
<dbReference type="AlphaFoldDB" id="A0A502JTD8"/>
<proteinExistence type="predicted"/>
<accession>A0A502JTD8</accession>
<dbReference type="RefSeq" id="WP_140518865.1">
    <property type="nucleotide sequence ID" value="NZ_JACBKC010000011.1"/>
</dbReference>